<proteinExistence type="predicted"/>
<evidence type="ECO:0000313" key="2">
    <source>
        <dbReference type="EMBL" id="GGJ55455.1"/>
    </source>
</evidence>
<evidence type="ECO:0000259" key="1">
    <source>
        <dbReference type="Pfam" id="PF13700"/>
    </source>
</evidence>
<dbReference type="Pfam" id="PF13700">
    <property type="entry name" value="DUF4158"/>
    <property type="match status" value="1"/>
</dbReference>
<dbReference type="InterPro" id="IPR025296">
    <property type="entry name" value="DUF4158"/>
</dbReference>
<protein>
    <recommendedName>
        <fullName evidence="1">DUF4158 domain-containing protein</fullName>
    </recommendedName>
</protein>
<feature type="domain" description="DUF4158" evidence="1">
    <location>
        <begin position="10"/>
        <end position="131"/>
    </location>
</feature>
<dbReference type="EMBL" id="BMOD01000033">
    <property type="protein sequence ID" value="GGJ55455.1"/>
    <property type="molecule type" value="Genomic_DNA"/>
</dbReference>
<accession>A0ABQ2DFF0</accession>
<reference evidence="3" key="1">
    <citation type="journal article" date="2019" name="Int. J. Syst. Evol. Microbiol.">
        <title>The Global Catalogue of Microorganisms (GCM) 10K type strain sequencing project: providing services to taxonomists for standard genome sequencing and annotation.</title>
        <authorList>
            <consortium name="The Broad Institute Genomics Platform"/>
            <consortium name="The Broad Institute Genome Sequencing Center for Infectious Disease"/>
            <person name="Wu L."/>
            <person name="Ma J."/>
        </authorList>
    </citation>
    <scope>NUCLEOTIDE SEQUENCE [LARGE SCALE GENOMIC DNA]</scope>
    <source>
        <strain evidence="3">JCM 14370</strain>
    </source>
</reference>
<dbReference type="Proteomes" id="UP000632222">
    <property type="component" value="Unassembled WGS sequence"/>
</dbReference>
<name>A0ABQ2DFF0_9DEIO</name>
<dbReference type="RefSeq" id="WP_189007942.1">
    <property type="nucleotide sequence ID" value="NZ_BMOD01000033.1"/>
</dbReference>
<organism evidence="2 3">
    <name type="scientific">Deinococcus roseus</name>
    <dbReference type="NCBI Taxonomy" id="392414"/>
    <lineage>
        <taxon>Bacteria</taxon>
        <taxon>Thermotogati</taxon>
        <taxon>Deinococcota</taxon>
        <taxon>Deinococci</taxon>
        <taxon>Deinococcales</taxon>
        <taxon>Deinococcaceae</taxon>
        <taxon>Deinococcus</taxon>
    </lineage>
</organism>
<gene>
    <name evidence="2" type="ORF">GCM10008938_47020</name>
</gene>
<evidence type="ECO:0000313" key="3">
    <source>
        <dbReference type="Proteomes" id="UP000632222"/>
    </source>
</evidence>
<sequence length="592" mass="67639">MEATCLYLPNRLARLIHLLVTRHLHQPLQLKHIPRNIQRHIAHTSGLQGALPRLRAQEHDVPYLEHLRAVREHLGLISFRTYGTVELARVLQGCCTRHEDMVSILNAAVETLHLQHFELPGFTTLVKVATTVRATINKTIFSQVMGLLEEEGCLQLDRLFEVEADETTSRWNALKLDPKKASLSQLRGILSQLAVLEKLSPSVNLKSLVSRSKFEQFVQEAKSLNRQAMVRLTLMKRYTLAVALLEARRAQLRDDLGTLFVRRMFRIRTHALNLLKDLQEKHQGHTDALIDQLRQVAVLLAAEDQNDVLTKVREAIPKPEDTLLDIDRYLGRTRNNFVPFMMKGYLSHRAALLNFLEGVSVKSTSDNKDLEHSIRFVLEHRSEKDPNLSTFTIDPRFDDVVIVPDVPLGWVPEVWRPFVFQHKGREVWVLQGHPLGLSKLYFEMYVLLHVAWELKSGDLCIEGSEDFANYTQELVTDVEMQAELPLFLEQMGQEGTGAGITRTLKQKLQETARWADARLGFPERSGTRIKGETFTLSRMEAEKEPEGFEGHRQRIVQACINHPSRCWMPCLTLSTCFSSARCSGPFLDFSLS</sequence>
<comment type="caution">
    <text evidence="2">The sequence shown here is derived from an EMBL/GenBank/DDBJ whole genome shotgun (WGS) entry which is preliminary data.</text>
</comment>
<keyword evidence="3" id="KW-1185">Reference proteome</keyword>